<dbReference type="GO" id="GO:0043138">
    <property type="term" value="F:3'-5' DNA helicase activity"/>
    <property type="evidence" value="ECO:0007669"/>
    <property type="project" value="UniProtKB-EC"/>
</dbReference>
<evidence type="ECO:0000256" key="7">
    <source>
        <dbReference type="ARBA" id="ARBA00023125"/>
    </source>
</evidence>
<dbReference type="PROSITE" id="PS51194">
    <property type="entry name" value="HELICASE_CTER"/>
    <property type="match status" value="1"/>
</dbReference>
<evidence type="ECO:0000256" key="10">
    <source>
        <dbReference type="ARBA" id="ARBA00034808"/>
    </source>
</evidence>
<dbReference type="GO" id="GO:0046872">
    <property type="term" value="F:metal ion binding"/>
    <property type="evidence" value="ECO:0007669"/>
    <property type="project" value="UniProtKB-KW"/>
</dbReference>
<dbReference type="FunFam" id="3.40.50.300:FF:001389">
    <property type="entry name" value="ATP-dependent DNA helicase RecQ"/>
    <property type="match status" value="1"/>
</dbReference>
<dbReference type="InterPro" id="IPR011545">
    <property type="entry name" value="DEAD/DEAH_box_helicase_dom"/>
</dbReference>
<dbReference type="Pfam" id="PF00271">
    <property type="entry name" value="Helicase_C"/>
    <property type="match status" value="1"/>
</dbReference>
<dbReference type="SUPFAM" id="SSF52540">
    <property type="entry name" value="P-loop containing nucleoside triphosphate hydrolases"/>
    <property type="match status" value="1"/>
</dbReference>
<proteinExistence type="inferred from homology"/>
<dbReference type="PANTHER" id="PTHR13710:SF105">
    <property type="entry name" value="ATP-DEPENDENT DNA HELICASE Q1"/>
    <property type="match status" value="1"/>
</dbReference>
<dbReference type="Gene3D" id="1.10.10.10">
    <property type="entry name" value="Winged helix-like DNA-binding domain superfamily/Winged helix DNA-binding domain"/>
    <property type="match status" value="1"/>
</dbReference>
<dbReference type="EC" id="5.6.2.4" evidence="10"/>
<evidence type="ECO:0000256" key="6">
    <source>
        <dbReference type="ARBA" id="ARBA00022840"/>
    </source>
</evidence>
<keyword evidence="3" id="KW-0547">Nucleotide-binding</keyword>
<keyword evidence="16" id="KW-1185">Reference proteome</keyword>
<reference evidence="15 16" key="1">
    <citation type="submission" date="2018-07" db="EMBL/GenBank/DDBJ databases">
        <title>Genomic Encyclopedia of Type Strains, Phase IV (KMG-IV): sequencing the most valuable type-strain genomes for metagenomic binning, comparative biology and taxonomic classification.</title>
        <authorList>
            <person name="Goeker M."/>
        </authorList>
    </citation>
    <scope>NUCLEOTIDE SEQUENCE [LARGE SCALE GENOMIC DNA]</scope>
    <source>
        <strain evidence="15 16">DSM 101478</strain>
    </source>
</reference>
<dbReference type="SMART" id="SM00490">
    <property type="entry name" value="HELICc"/>
    <property type="match status" value="1"/>
</dbReference>
<keyword evidence="8" id="KW-0413">Isomerase</keyword>
<dbReference type="GO" id="GO:0009378">
    <property type="term" value="F:four-way junction helicase activity"/>
    <property type="evidence" value="ECO:0007669"/>
    <property type="project" value="TreeGrafter"/>
</dbReference>
<dbReference type="GO" id="GO:0006281">
    <property type="term" value="P:DNA repair"/>
    <property type="evidence" value="ECO:0007669"/>
    <property type="project" value="TreeGrafter"/>
</dbReference>
<keyword evidence="4" id="KW-0378">Hydrolase</keyword>
<keyword evidence="6" id="KW-0067">ATP-binding</keyword>
<organism evidence="15 16">
    <name type="scientific">Marinirhabdus gelatinilytica</name>
    <dbReference type="NCBI Taxonomy" id="1703343"/>
    <lineage>
        <taxon>Bacteria</taxon>
        <taxon>Pseudomonadati</taxon>
        <taxon>Bacteroidota</taxon>
        <taxon>Flavobacteriia</taxon>
        <taxon>Flavobacteriales</taxon>
        <taxon>Flavobacteriaceae</taxon>
    </lineage>
</organism>
<dbReference type="GO" id="GO:0030894">
    <property type="term" value="C:replisome"/>
    <property type="evidence" value="ECO:0007669"/>
    <property type="project" value="TreeGrafter"/>
</dbReference>
<dbReference type="EMBL" id="QRAO01000002">
    <property type="protein sequence ID" value="RDK87222.1"/>
    <property type="molecule type" value="Genomic_DNA"/>
</dbReference>
<evidence type="ECO:0000256" key="8">
    <source>
        <dbReference type="ARBA" id="ARBA00023235"/>
    </source>
</evidence>
<dbReference type="Pfam" id="PF16124">
    <property type="entry name" value="RecQ_Zn_bind"/>
    <property type="match status" value="1"/>
</dbReference>
<evidence type="ECO:0000313" key="15">
    <source>
        <dbReference type="EMBL" id="RDK87222.1"/>
    </source>
</evidence>
<dbReference type="GO" id="GO:0003677">
    <property type="term" value="F:DNA binding"/>
    <property type="evidence" value="ECO:0007669"/>
    <property type="project" value="UniProtKB-KW"/>
</dbReference>
<sequence>MTSPHHILEKYWGHSTFRPLQEEIINSILAGQDTVALLPTGGGKSVCFQVPALVNEGICVVVSPLVALMTEQVATLKKQGIKALQISGGISFQELQTLLDNAKYGNYKFLYLSPERLQQELVQNAIKQMPVNLVAVDEAHCISQWGNDFRPAYKNITLLREIHSLVPIIALTATAPPKVLEDTITELKLELPKVFKASFARENIRFEVYKVEDKLYRVQQLLKHCTGKSILYVRSRNATVETSKQLNTLGIASTFYHGGLPTETKEEKMTSWQHGKTPNIVATNAFGMGIDQPDVHLVIHLQLPDSLEAYFQEAGRAGRDGSKARAIVLWSEYDIQLVKKQFVDSYPSTKDVKYVYKKLNNYFQVPYGEGEYTSHPFNFSKFCSTYKLNSLLAYNCLQLLDRLGVLQLTRTFGRKSIVHFTATSAVVLAYFNKDILASVVGKTILRLYGGIFETETQVNLQLVATKSGQDIPKVIQVLEQMERDGLLELKLQLTDAVLTFIAPREDEKTINPLSKEIALQKKKKEQQVHAVLRYIENKDVCRSIQLLRYFGEEDAQPCGTCSVCNVKGQKISETERKQLSEKILLLLEEMPQSSRELSEKLTFAETEILATLRLLLDNKKVTLGAGNRYFLK</sequence>
<dbReference type="OrthoDB" id="9763310at2"/>
<keyword evidence="5 15" id="KW-0347">Helicase</keyword>
<dbReference type="GO" id="GO:0043590">
    <property type="term" value="C:bacterial nucleoid"/>
    <property type="evidence" value="ECO:0007669"/>
    <property type="project" value="TreeGrafter"/>
</dbReference>
<feature type="domain" description="Helicase C-terminal" evidence="14">
    <location>
        <begin position="217"/>
        <end position="363"/>
    </location>
</feature>
<evidence type="ECO:0000256" key="4">
    <source>
        <dbReference type="ARBA" id="ARBA00022801"/>
    </source>
</evidence>
<dbReference type="InterPro" id="IPR014001">
    <property type="entry name" value="Helicase_ATP-bd"/>
</dbReference>
<dbReference type="Gene3D" id="3.40.50.300">
    <property type="entry name" value="P-loop containing nucleotide triphosphate hydrolases"/>
    <property type="match status" value="2"/>
</dbReference>
<dbReference type="InterPro" id="IPR004589">
    <property type="entry name" value="DNA_helicase_ATP-dep_RecQ"/>
</dbReference>
<dbReference type="GO" id="GO:0005737">
    <property type="term" value="C:cytoplasm"/>
    <property type="evidence" value="ECO:0007669"/>
    <property type="project" value="TreeGrafter"/>
</dbReference>
<dbReference type="GO" id="GO:0016787">
    <property type="term" value="F:hydrolase activity"/>
    <property type="evidence" value="ECO:0007669"/>
    <property type="project" value="UniProtKB-KW"/>
</dbReference>
<dbReference type="Proteomes" id="UP000255317">
    <property type="component" value="Unassembled WGS sequence"/>
</dbReference>
<evidence type="ECO:0000313" key="16">
    <source>
        <dbReference type="Proteomes" id="UP000255317"/>
    </source>
</evidence>
<dbReference type="InterPro" id="IPR036388">
    <property type="entry name" value="WH-like_DNA-bd_sf"/>
</dbReference>
<dbReference type="PANTHER" id="PTHR13710">
    <property type="entry name" value="DNA HELICASE RECQ FAMILY MEMBER"/>
    <property type="match status" value="1"/>
</dbReference>
<evidence type="ECO:0000256" key="9">
    <source>
        <dbReference type="ARBA" id="ARBA00034617"/>
    </source>
</evidence>
<protein>
    <recommendedName>
        <fullName evidence="11">ATP-dependent DNA helicase RecQ</fullName>
        <ecNumber evidence="10">5.6.2.4</ecNumber>
    </recommendedName>
    <alternativeName>
        <fullName evidence="12">DNA 3'-5' helicase RecQ</fullName>
    </alternativeName>
</protein>
<dbReference type="InterPro" id="IPR032284">
    <property type="entry name" value="RecQ_Zn-bd"/>
</dbReference>
<dbReference type="GO" id="GO:0006310">
    <property type="term" value="P:DNA recombination"/>
    <property type="evidence" value="ECO:0007669"/>
    <property type="project" value="InterPro"/>
</dbReference>
<evidence type="ECO:0000256" key="12">
    <source>
        <dbReference type="ARBA" id="ARBA00044550"/>
    </source>
</evidence>
<evidence type="ECO:0000259" key="14">
    <source>
        <dbReference type="PROSITE" id="PS51194"/>
    </source>
</evidence>
<dbReference type="AlphaFoldDB" id="A0A370QFT8"/>
<evidence type="ECO:0000256" key="2">
    <source>
        <dbReference type="ARBA" id="ARBA00022723"/>
    </source>
</evidence>
<gene>
    <name evidence="15" type="ORF">C8D94_102407</name>
</gene>
<dbReference type="RefSeq" id="WP_115123415.1">
    <property type="nucleotide sequence ID" value="NZ_QRAO01000002.1"/>
</dbReference>
<keyword evidence="7" id="KW-0238">DNA-binding</keyword>
<dbReference type="SMART" id="SM00487">
    <property type="entry name" value="DEXDc"/>
    <property type="match status" value="1"/>
</dbReference>
<dbReference type="CDD" id="cd17920">
    <property type="entry name" value="DEXHc_RecQ"/>
    <property type="match status" value="1"/>
</dbReference>
<dbReference type="InterPro" id="IPR027417">
    <property type="entry name" value="P-loop_NTPase"/>
</dbReference>
<accession>A0A370QFT8</accession>
<keyword evidence="2" id="KW-0479">Metal-binding</keyword>
<comment type="caution">
    <text evidence="15">The sequence shown here is derived from an EMBL/GenBank/DDBJ whole genome shotgun (WGS) entry which is preliminary data.</text>
</comment>
<dbReference type="NCBIfam" id="TIGR00614">
    <property type="entry name" value="recQ_fam"/>
    <property type="match status" value="1"/>
</dbReference>
<name>A0A370QFT8_9FLAO</name>
<evidence type="ECO:0000256" key="11">
    <source>
        <dbReference type="ARBA" id="ARBA00044535"/>
    </source>
</evidence>
<dbReference type="GO" id="GO:0005524">
    <property type="term" value="F:ATP binding"/>
    <property type="evidence" value="ECO:0007669"/>
    <property type="project" value="UniProtKB-KW"/>
</dbReference>
<comment type="catalytic activity">
    <reaction evidence="9">
        <text>Couples ATP hydrolysis with the unwinding of duplex DNA by translocating in the 3'-5' direction.</text>
        <dbReference type="EC" id="5.6.2.4"/>
    </reaction>
</comment>
<dbReference type="PROSITE" id="PS51192">
    <property type="entry name" value="HELICASE_ATP_BIND_1"/>
    <property type="match status" value="1"/>
</dbReference>
<dbReference type="InterPro" id="IPR001650">
    <property type="entry name" value="Helicase_C-like"/>
</dbReference>
<feature type="domain" description="Helicase ATP-binding" evidence="13">
    <location>
        <begin position="25"/>
        <end position="193"/>
    </location>
</feature>
<evidence type="ECO:0000256" key="1">
    <source>
        <dbReference type="ARBA" id="ARBA00005446"/>
    </source>
</evidence>
<comment type="similarity">
    <text evidence="1">Belongs to the helicase family. RecQ subfamily.</text>
</comment>
<evidence type="ECO:0000259" key="13">
    <source>
        <dbReference type="PROSITE" id="PS51192"/>
    </source>
</evidence>
<dbReference type="Pfam" id="PF00270">
    <property type="entry name" value="DEAD"/>
    <property type="match status" value="1"/>
</dbReference>
<evidence type="ECO:0000256" key="3">
    <source>
        <dbReference type="ARBA" id="ARBA00022741"/>
    </source>
</evidence>
<evidence type="ECO:0000256" key="5">
    <source>
        <dbReference type="ARBA" id="ARBA00022806"/>
    </source>
</evidence>